<keyword evidence="5 11" id="KW-0547">Nucleotide-binding</keyword>
<dbReference type="GO" id="GO:0005634">
    <property type="term" value="C:nucleus"/>
    <property type="evidence" value="ECO:0007669"/>
    <property type="project" value="TreeGrafter"/>
</dbReference>
<dbReference type="EC" id="6.2.1.64" evidence="8 11"/>
<evidence type="ECO:0000256" key="6">
    <source>
        <dbReference type="ARBA" id="ARBA00022786"/>
    </source>
</evidence>
<dbReference type="InterPro" id="IPR014929">
    <property type="entry name" value="E2-binding"/>
</dbReference>
<keyword evidence="4 11" id="KW-0436">Ligase</keyword>
<comment type="pathway">
    <text evidence="1 11">Protein modification; protein neddylation.</text>
</comment>
<dbReference type="PANTHER" id="PTHR10953:SF6">
    <property type="entry name" value="NEDD8-ACTIVATING ENZYME E1 CATALYTIC SUBUNIT"/>
    <property type="match status" value="1"/>
</dbReference>
<evidence type="ECO:0000256" key="11">
    <source>
        <dbReference type="RuleBase" id="RU368009"/>
    </source>
</evidence>
<evidence type="ECO:0000256" key="9">
    <source>
        <dbReference type="ARBA" id="ARBA00024626"/>
    </source>
</evidence>
<evidence type="ECO:0000259" key="13">
    <source>
        <dbReference type="SMART" id="SM01181"/>
    </source>
</evidence>
<evidence type="ECO:0000256" key="4">
    <source>
        <dbReference type="ARBA" id="ARBA00022598"/>
    </source>
</evidence>
<dbReference type="SUPFAM" id="SSF69572">
    <property type="entry name" value="Activating enzymes of the ubiquitin-like proteins"/>
    <property type="match status" value="1"/>
</dbReference>
<dbReference type="FunFam" id="3.10.290.20:FF:000003">
    <property type="entry name" value="Ubiquitin-activating enzyme E1 C"/>
    <property type="match status" value="1"/>
</dbReference>
<feature type="active site" description="Glycyl thioester intermediate" evidence="10">
    <location>
        <position position="237"/>
    </location>
</feature>
<dbReference type="InterPro" id="IPR023318">
    <property type="entry name" value="Ub_act_enz_dom_a_sf"/>
</dbReference>
<evidence type="ECO:0000256" key="10">
    <source>
        <dbReference type="PROSITE-ProRule" id="PRU10132"/>
    </source>
</evidence>
<dbReference type="GO" id="GO:0045116">
    <property type="term" value="P:protein neddylation"/>
    <property type="evidence" value="ECO:0007669"/>
    <property type="project" value="UniProtKB-UniRule"/>
</dbReference>
<dbReference type="PROSITE" id="PS00865">
    <property type="entry name" value="UBIQUITIN_ACTIVAT_2"/>
    <property type="match status" value="1"/>
</dbReference>
<dbReference type="PANTHER" id="PTHR10953">
    <property type="entry name" value="UBIQUITIN-ACTIVATING ENZYME E1"/>
    <property type="match status" value="1"/>
</dbReference>
<keyword evidence="7 11" id="KW-0067">ATP-binding</keyword>
<organism evidence="14 15">
    <name type="scientific">Allomyces macrogynus (strain ATCC 38327)</name>
    <name type="common">Allomyces javanicus var. macrogynus</name>
    <dbReference type="NCBI Taxonomy" id="578462"/>
    <lineage>
        <taxon>Eukaryota</taxon>
        <taxon>Fungi</taxon>
        <taxon>Fungi incertae sedis</taxon>
        <taxon>Blastocladiomycota</taxon>
        <taxon>Blastocladiomycetes</taxon>
        <taxon>Blastocladiales</taxon>
        <taxon>Blastocladiaceae</taxon>
        <taxon>Allomyces</taxon>
    </lineage>
</organism>
<evidence type="ECO:0000313" key="15">
    <source>
        <dbReference type="Proteomes" id="UP000054350"/>
    </source>
</evidence>
<feature type="compositionally biased region" description="Low complexity" evidence="12">
    <location>
        <begin position="1"/>
        <end position="16"/>
    </location>
</feature>
<dbReference type="Pfam" id="PF08825">
    <property type="entry name" value="E2_bind"/>
    <property type="match status" value="1"/>
</dbReference>
<proteinExistence type="inferred from homology"/>
<dbReference type="UniPathway" id="UPA00885"/>
<sequence length="455" mass="50083">MLPDSAAPADAMVVDAPHPPAEATPTTDDATATLPVPEGIHAHMDRFLDRAGPFTDESMFEPGEGIKEFLRDDCKVLVIGAGGLGCELLKALALSGFSDIHVIDMDTIDLSNLNRQFLFRQKDIGRPKAIVAAEFINARIPHVKVTPHFCKIQDKDTDFYSDFNIVITGLDSIEARRWMNATLVNMYDEDDPSTLKPLIDGGTEGFKGQARVILPRISACYECSLDMITKQTAFPICTIAHTPRLPEHCVAWASLLQWPKEFGEDHRLDGDNPDHITWVYDQALARAQQYGIRGVTYSLAQGVVKNIIPAIASTNAVVAAACVLEAVKLATNCQPVLNNYMMYTGDAGVYTYTFELERKPDCPVCGSGKTTVTVGRDTTVGEVIELLQERVDLQLKRPSLRTASKTLYMQNPKSLEQATRPNLAKPLREFVDDGETMTVTDASLPLSLRATVHYK</sequence>
<dbReference type="Gene3D" id="1.10.10.520">
    <property type="entry name" value="Ubiquitin activating enzymes (Uba3). Chain: B, domain 2"/>
    <property type="match status" value="1"/>
</dbReference>
<keyword evidence="15" id="KW-1185">Reference proteome</keyword>
<feature type="domain" description="E2 binding" evidence="13">
    <location>
        <begin position="372"/>
        <end position="455"/>
    </location>
</feature>
<evidence type="ECO:0000256" key="7">
    <source>
        <dbReference type="ARBA" id="ARBA00022840"/>
    </source>
</evidence>
<dbReference type="InterPro" id="IPR000594">
    <property type="entry name" value="ThiF_NAD_FAD-bd"/>
</dbReference>
<dbReference type="Gene3D" id="3.10.290.20">
    <property type="entry name" value="Ubiquitin-like 2 activating enzyme e1b. Chain: B, domain 3"/>
    <property type="match status" value="1"/>
</dbReference>
<evidence type="ECO:0000256" key="3">
    <source>
        <dbReference type="ARBA" id="ARBA00015203"/>
    </source>
</evidence>
<dbReference type="eggNOG" id="KOG2015">
    <property type="taxonomic scope" value="Eukaryota"/>
</dbReference>
<dbReference type="InterPro" id="IPR033127">
    <property type="entry name" value="UBQ-activ_enz_E1_Cys_AS"/>
</dbReference>
<dbReference type="AlphaFoldDB" id="A0A0L0SHA8"/>
<evidence type="ECO:0000256" key="1">
    <source>
        <dbReference type="ARBA" id="ARBA00005032"/>
    </source>
</evidence>
<comment type="catalytic activity">
    <reaction evidence="9 11">
        <text>ATP + [NEDD8 protein] + [E1 NEDD8-activating enzyme]-L-cysteine = AMP + diphosphate + [E1 NEDD8-activating enzyme]-S-[NEDD8 protein]-yl-L-cysteine.</text>
        <dbReference type="EC" id="6.2.1.64"/>
    </reaction>
</comment>
<evidence type="ECO:0000256" key="2">
    <source>
        <dbReference type="ARBA" id="ARBA00006310"/>
    </source>
</evidence>
<gene>
    <name evidence="14" type="ORF">AMAG_07113</name>
</gene>
<dbReference type="GO" id="GO:0019781">
    <property type="term" value="F:NEDD8 activating enzyme activity"/>
    <property type="evidence" value="ECO:0007669"/>
    <property type="project" value="UniProtKB-UniRule"/>
</dbReference>
<dbReference type="InterPro" id="IPR035985">
    <property type="entry name" value="Ubiquitin-activating_enz"/>
</dbReference>
<dbReference type="InterPro" id="IPR045886">
    <property type="entry name" value="ThiF/MoeB/HesA"/>
</dbReference>
<dbReference type="CDD" id="cd01488">
    <property type="entry name" value="Uba3_RUB"/>
    <property type="match status" value="1"/>
</dbReference>
<dbReference type="Gene3D" id="3.40.50.720">
    <property type="entry name" value="NAD(P)-binding Rossmann-like Domain"/>
    <property type="match status" value="1"/>
</dbReference>
<dbReference type="FunFam" id="1.10.10.520:FF:000001">
    <property type="entry name" value="NEDD8-activating enzyme E1 catalytic subunit"/>
    <property type="match status" value="1"/>
</dbReference>
<reference evidence="14 15" key="1">
    <citation type="submission" date="2009-11" db="EMBL/GenBank/DDBJ databases">
        <title>Annotation of Allomyces macrogynus ATCC 38327.</title>
        <authorList>
            <consortium name="The Broad Institute Genome Sequencing Platform"/>
            <person name="Russ C."/>
            <person name="Cuomo C."/>
            <person name="Burger G."/>
            <person name="Gray M.W."/>
            <person name="Holland P.W.H."/>
            <person name="King N."/>
            <person name="Lang F.B.F."/>
            <person name="Roger A.J."/>
            <person name="Ruiz-Trillo I."/>
            <person name="Young S.K."/>
            <person name="Zeng Q."/>
            <person name="Gargeya S."/>
            <person name="Fitzgerald M."/>
            <person name="Haas B."/>
            <person name="Abouelleil A."/>
            <person name="Alvarado L."/>
            <person name="Arachchi H.M."/>
            <person name="Berlin A."/>
            <person name="Chapman S.B."/>
            <person name="Gearin G."/>
            <person name="Goldberg J."/>
            <person name="Griggs A."/>
            <person name="Gujja S."/>
            <person name="Hansen M."/>
            <person name="Heiman D."/>
            <person name="Howarth C."/>
            <person name="Larimer J."/>
            <person name="Lui A."/>
            <person name="MacDonald P.J.P."/>
            <person name="McCowen C."/>
            <person name="Montmayeur A."/>
            <person name="Murphy C."/>
            <person name="Neiman D."/>
            <person name="Pearson M."/>
            <person name="Priest M."/>
            <person name="Roberts A."/>
            <person name="Saif S."/>
            <person name="Shea T."/>
            <person name="Sisk P."/>
            <person name="Stolte C."/>
            <person name="Sykes S."/>
            <person name="Wortman J."/>
            <person name="Nusbaum C."/>
            <person name="Birren B."/>
        </authorList>
    </citation>
    <scope>NUCLEOTIDE SEQUENCE [LARGE SCALE GENOMIC DNA]</scope>
    <source>
        <strain evidence="14 15">ATCC 38327</strain>
    </source>
</reference>
<evidence type="ECO:0000313" key="14">
    <source>
        <dbReference type="EMBL" id="KNE61837.1"/>
    </source>
</evidence>
<feature type="region of interest" description="Disordered" evidence="12">
    <location>
        <begin position="1"/>
        <end position="31"/>
    </location>
</feature>
<protein>
    <recommendedName>
        <fullName evidence="3 11">NEDD8-activating enzyme E1 catalytic subunit</fullName>
        <ecNumber evidence="8 11">6.2.1.64</ecNumber>
    </recommendedName>
</protein>
<dbReference type="Pfam" id="PF00899">
    <property type="entry name" value="ThiF"/>
    <property type="match status" value="1"/>
</dbReference>
<dbReference type="STRING" id="578462.A0A0L0SHA8"/>
<evidence type="ECO:0000256" key="12">
    <source>
        <dbReference type="SAM" id="MobiDB-lite"/>
    </source>
</evidence>
<dbReference type="InterPro" id="IPR030468">
    <property type="entry name" value="Uba3_N"/>
</dbReference>
<evidence type="ECO:0000256" key="8">
    <source>
        <dbReference type="ARBA" id="ARBA00023624"/>
    </source>
</evidence>
<dbReference type="GO" id="GO:0005524">
    <property type="term" value="F:ATP binding"/>
    <property type="evidence" value="ECO:0007669"/>
    <property type="project" value="UniProtKB-UniRule"/>
</dbReference>
<keyword evidence="6 11" id="KW-0833">Ubl conjugation pathway</keyword>
<comment type="function">
    <text evidence="11">Catalytic subunit of the dimeric E1 enzyme, which activates NEDD8.</text>
</comment>
<dbReference type="EMBL" id="GG745339">
    <property type="protein sequence ID" value="KNE61837.1"/>
    <property type="molecule type" value="Genomic_DNA"/>
</dbReference>
<accession>A0A0L0SHA8</accession>
<name>A0A0L0SHA8_ALLM3</name>
<dbReference type="OrthoDB" id="10255449at2759"/>
<comment type="similarity">
    <text evidence="2 11">Belongs to the ubiquitin-activating E1 family. UBA3 subfamily.</text>
</comment>
<evidence type="ECO:0000256" key="5">
    <source>
        <dbReference type="ARBA" id="ARBA00022741"/>
    </source>
</evidence>
<dbReference type="SMART" id="SM01181">
    <property type="entry name" value="E2_bind"/>
    <property type="match status" value="1"/>
</dbReference>
<reference evidence="15" key="2">
    <citation type="submission" date="2009-11" db="EMBL/GenBank/DDBJ databases">
        <title>The Genome Sequence of Allomyces macrogynus strain ATCC 38327.</title>
        <authorList>
            <consortium name="The Broad Institute Genome Sequencing Platform"/>
            <person name="Russ C."/>
            <person name="Cuomo C."/>
            <person name="Shea T."/>
            <person name="Young S.K."/>
            <person name="Zeng Q."/>
            <person name="Koehrsen M."/>
            <person name="Haas B."/>
            <person name="Borodovsky M."/>
            <person name="Guigo R."/>
            <person name="Alvarado L."/>
            <person name="Berlin A."/>
            <person name="Borenstein D."/>
            <person name="Chen Z."/>
            <person name="Engels R."/>
            <person name="Freedman E."/>
            <person name="Gellesch M."/>
            <person name="Goldberg J."/>
            <person name="Griggs A."/>
            <person name="Gujja S."/>
            <person name="Heiman D."/>
            <person name="Hepburn T."/>
            <person name="Howarth C."/>
            <person name="Jen D."/>
            <person name="Larson L."/>
            <person name="Lewis B."/>
            <person name="Mehta T."/>
            <person name="Park D."/>
            <person name="Pearson M."/>
            <person name="Roberts A."/>
            <person name="Saif S."/>
            <person name="Shenoy N."/>
            <person name="Sisk P."/>
            <person name="Stolte C."/>
            <person name="Sykes S."/>
            <person name="Walk T."/>
            <person name="White J."/>
            <person name="Yandava C."/>
            <person name="Burger G."/>
            <person name="Gray M.W."/>
            <person name="Holland P.W.H."/>
            <person name="King N."/>
            <person name="Lang F.B.F."/>
            <person name="Roger A.J."/>
            <person name="Ruiz-Trillo I."/>
            <person name="Lander E."/>
            <person name="Nusbaum C."/>
        </authorList>
    </citation>
    <scope>NUCLEOTIDE SEQUENCE [LARGE SCALE GENOMIC DNA]</scope>
    <source>
        <strain evidence="15">ATCC 38327</strain>
    </source>
</reference>
<dbReference type="VEuPathDB" id="FungiDB:AMAG_07113"/>
<dbReference type="GO" id="GO:0005737">
    <property type="term" value="C:cytoplasm"/>
    <property type="evidence" value="ECO:0007669"/>
    <property type="project" value="TreeGrafter"/>
</dbReference>
<dbReference type="OMA" id="PYLENYM"/>
<dbReference type="Proteomes" id="UP000054350">
    <property type="component" value="Unassembled WGS sequence"/>
</dbReference>